<evidence type="ECO:0000256" key="1">
    <source>
        <dbReference type="SAM" id="MobiDB-lite"/>
    </source>
</evidence>
<comment type="caution">
    <text evidence="2">The sequence shown here is derived from an EMBL/GenBank/DDBJ whole genome shotgun (WGS) entry which is preliminary data.</text>
</comment>
<evidence type="ECO:0000313" key="2">
    <source>
        <dbReference type="EMBL" id="PQQ03036.1"/>
    </source>
</evidence>
<protein>
    <submittedName>
        <fullName evidence="2">Uncharacterized protein</fullName>
    </submittedName>
</protein>
<dbReference type="Proteomes" id="UP000250321">
    <property type="component" value="Unassembled WGS sequence"/>
</dbReference>
<dbReference type="PANTHER" id="PTHR33868">
    <property type="entry name" value="EXPRESSED PROTEIN"/>
    <property type="match status" value="1"/>
</dbReference>
<dbReference type="STRING" id="2094558.A0A314ZM71"/>
<dbReference type="OrthoDB" id="1920951at2759"/>
<feature type="compositionally biased region" description="Low complexity" evidence="1">
    <location>
        <begin position="30"/>
        <end position="47"/>
    </location>
</feature>
<sequence>MAAAEARTAWQCRANCRFVQEDVRIAPRFSSFPSSSSSKAESDSAPENAPEGIDHFTPGCMPYNPSSELAPNTKWWLNLEPNFGPQKEFTYEQLKLLEAELEDLNSGFVNKPAIISDYYQCNGSKGMQELKAETGNDLNYLRKGPGGVLVSDDHLMNLDSFNCLSYEEPKKLSSGLESQWVGTEKTEPWWRSAGKDELASLVAQKSLEHIENCDLPRPQIKWLNWVAPIWTLIHGEALLQVTQHMSLTVHQAKTMNYGTLARMRLQPKYAEDDRSKAELLEALCHSQTRARKLRSSTASLSRRRNTSSLSFETGITTLCLQAVAPIAAT</sequence>
<organism evidence="2 3">
    <name type="scientific">Prunus yedoensis var. nudiflora</name>
    <dbReference type="NCBI Taxonomy" id="2094558"/>
    <lineage>
        <taxon>Eukaryota</taxon>
        <taxon>Viridiplantae</taxon>
        <taxon>Streptophyta</taxon>
        <taxon>Embryophyta</taxon>
        <taxon>Tracheophyta</taxon>
        <taxon>Spermatophyta</taxon>
        <taxon>Magnoliopsida</taxon>
        <taxon>eudicotyledons</taxon>
        <taxon>Gunneridae</taxon>
        <taxon>Pentapetalae</taxon>
        <taxon>rosids</taxon>
        <taxon>fabids</taxon>
        <taxon>Rosales</taxon>
        <taxon>Rosaceae</taxon>
        <taxon>Amygdaloideae</taxon>
        <taxon>Amygdaleae</taxon>
        <taxon>Prunus</taxon>
    </lineage>
</organism>
<dbReference type="PANTHER" id="PTHR33868:SF18">
    <property type="entry name" value="TRANSMEMBRANE PROTEIN"/>
    <property type="match status" value="1"/>
</dbReference>
<reference evidence="2 3" key="1">
    <citation type="submission" date="2018-02" db="EMBL/GenBank/DDBJ databases">
        <title>Draft genome of wild Prunus yedoensis var. nudiflora.</title>
        <authorList>
            <person name="Baek S."/>
            <person name="Kim J.-H."/>
            <person name="Choi K."/>
            <person name="Kim G.-B."/>
            <person name="Cho A."/>
            <person name="Jang H."/>
            <person name="Shin C.-H."/>
            <person name="Yu H.-J."/>
            <person name="Mun J.-H."/>
        </authorList>
    </citation>
    <scope>NUCLEOTIDE SEQUENCE [LARGE SCALE GENOMIC DNA]</scope>
    <source>
        <strain evidence="3">cv. Jeju island</strain>
        <tissue evidence="2">Leaf</tissue>
    </source>
</reference>
<keyword evidence="3" id="KW-1185">Reference proteome</keyword>
<proteinExistence type="predicted"/>
<accession>A0A314ZM71</accession>
<feature type="region of interest" description="Disordered" evidence="1">
    <location>
        <begin position="30"/>
        <end position="52"/>
    </location>
</feature>
<gene>
    <name evidence="2" type="ORF">Pyn_00941</name>
</gene>
<evidence type="ECO:0000313" key="3">
    <source>
        <dbReference type="Proteomes" id="UP000250321"/>
    </source>
</evidence>
<dbReference type="EMBL" id="PJQY01001384">
    <property type="protein sequence ID" value="PQQ03036.1"/>
    <property type="molecule type" value="Genomic_DNA"/>
</dbReference>
<dbReference type="AlphaFoldDB" id="A0A314ZM71"/>
<name>A0A314ZM71_PRUYE</name>